<proteinExistence type="inferred from homology"/>
<feature type="region of interest" description="Disordered" evidence="2">
    <location>
        <begin position="156"/>
        <end position="182"/>
    </location>
</feature>
<comment type="caution">
    <text evidence="4">The sequence shown here is derived from an EMBL/GenBank/DDBJ whole genome shotgun (WGS) entry which is preliminary data.</text>
</comment>
<evidence type="ECO:0000313" key="5">
    <source>
        <dbReference type="Proteomes" id="UP001501570"/>
    </source>
</evidence>
<dbReference type="InterPro" id="IPR003965">
    <property type="entry name" value="Fatty_acid_synthase"/>
</dbReference>
<evidence type="ECO:0000256" key="1">
    <source>
        <dbReference type="ARBA" id="ARBA00005254"/>
    </source>
</evidence>
<dbReference type="PANTHER" id="PTHR43841">
    <property type="entry name" value="3-HYDROXYACYL-THIOESTER DEHYDRATASE HTDX-RELATED"/>
    <property type="match status" value="1"/>
</dbReference>
<protein>
    <submittedName>
        <fullName evidence="4">MaoC/PaaZ C-terminal domain-containing protein</fullName>
    </submittedName>
</protein>
<feature type="compositionally biased region" description="Basic and acidic residues" evidence="2">
    <location>
        <begin position="156"/>
        <end position="173"/>
    </location>
</feature>
<dbReference type="SUPFAM" id="SSF54637">
    <property type="entry name" value="Thioesterase/thiol ester dehydrase-isomerase"/>
    <property type="match status" value="2"/>
</dbReference>
<gene>
    <name evidence="4" type="ORF">GCM10023322_01150</name>
</gene>
<organism evidence="4 5">
    <name type="scientific">Rugosimonospora acidiphila</name>
    <dbReference type="NCBI Taxonomy" id="556531"/>
    <lineage>
        <taxon>Bacteria</taxon>
        <taxon>Bacillati</taxon>
        <taxon>Actinomycetota</taxon>
        <taxon>Actinomycetes</taxon>
        <taxon>Micromonosporales</taxon>
        <taxon>Micromonosporaceae</taxon>
        <taxon>Rugosimonospora</taxon>
    </lineage>
</organism>
<dbReference type="InterPro" id="IPR002539">
    <property type="entry name" value="MaoC-like_dom"/>
</dbReference>
<dbReference type="Pfam" id="PF01575">
    <property type="entry name" value="MaoC_dehydratas"/>
    <property type="match status" value="1"/>
</dbReference>
<evidence type="ECO:0000313" key="4">
    <source>
        <dbReference type="EMBL" id="GAA5177160.1"/>
    </source>
</evidence>
<evidence type="ECO:0000259" key="3">
    <source>
        <dbReference type="Pfam" id="PF01575"/>
    </source>
</evidence>
<feature type="domain" description="MaoC-like" evidence="3">
    <location>
        <begin position="177"/>
        <end position="262"/>
    </location>
</feature>
<dbReference type="Gene3D" id="3.10.129.10">
    <property type="entry name" value="Hotdog Thioesterase"/>
    <property type="match status" value="1"/>
</dbReference>
<dbReference type="PANTHER" id="PTHR43841:SF1">
    <property type="entry name" value="3-HYDROXYACYL-THIOESTER DEHYDRATASE X"/>
    <property type="match status" value="1"/>
</dbReference>
<dbReference type="EMBL" id="BAABJQ010000001">
    <property type="protein sequence ID" value="GAA5177160.1"/>
    <property type="molecule type" value="Genomic_DNA"/>
</dbReference>
<sequence length="289" mass="31934">MSEVVEVPAAPGIGSVYRHAALGQLRHRSSTELPGTTLVLRGLSVDRAHLAAYDRVCGYRLSDQLCPTYPHILAFPLAMRLMSAVDFPVRVIGVVHIANRIEVLRPIDAGERLEFTVRATDLRPHERGRQFDVRTTASVDDEVVWRGISTYLRREKARDDPAPRDTAQRERVPRPPAPRPTAVWRVGRDVGTRYAKVSGDHNPIHTSRLGARVFGFPRTIAHGMWSMARCLAALEGRLPDSYAVDVAFKLPILLPASVGFSAERDDDGWAIGLHDARSGKPHLTGHVTG</sequence>
<dbReference type="RefSeq" id="WP_345625047.1">
    <property type="nucleotide sequence ID" value="NZ_BAABJQ010000001.1"/>
</dbReference>
<dbReference type="Proteomes" id="UP001501570">
    <property type="component" value="Unassembled WGS sequence"/>
</dbReference>
<evidence type="ECO:0000256" key="2">
    <source>
        <dbReference type="SAM" id="MobiDB-lite"/>
    </source>
</evidence>
<name>A0ABP9RG53_9ACTN</name>
<reference evidence="5" key="1">
    <citation type="journal article" date="2019" name="Int. J. Syst. Evol. Microbiol.">
        <title>The Global Catalogue of Microorganisms (GCM) 10K type strain sequencing project: providing services to taxonomists for standard genome sequencing and annotation.</title>
        <authorList>
            <consortium name="The Broad Institute Genomics Platform"/>
            <consortium name="The Broad Institute Genome Sequencing Center for Infectious Disease"/>
            <person name="Wu L."/>
            <person name="Ma J."/>
        </authorList>
    </citation>
    <scope>NUCLEOTIDE SEQUENCE [LARGE SCALE GENOMIC DNA]</scope>
    <source>
        <strain evidence="5">JCM 18304</strain>
    </source>
</reference>
<dbReference type="PRINTS" id="PR01483">
    <property type="entry name" value="FASYNTHASE"/>
</dbReference>
<dbReference type="InterPro" id="IPR029069">
    <property type="entry name" value="HotDog_dom_sf"/>
</dbReference>
<accession>A0ABP9RG53</accession>
<comment type="similarity">
    <text evidence="1">Belongs to the enoyl-CoA hydratase/isomerase family.</text>
</comment>
<keyword evidence="5" id="KW-1185">Reference proteome</keyword>